<dbReference type="AlphaFoldDB" id="A0A7X3MEX4"/>
<proteinExistence type="predicted"/>
<evidence type="ECO:0000313" key="1">
    <source>
        <dbReference type="EMBL" id="MXP75154.1"/>
    </source>
</evidence>
<sequence>MITNADITLYNHRMNKETRLGEWYRTVLQGVHFYVDHKVNVGDNGLNGADVYKLRIPEKVNCQKSYVPENEFISVEEEPDSWTLQKGDVIVYGICELEIEKPADLKKQGISYCTVTSWSDNRFGGLPHWRVGGA</sequence>
<protein>
    <submittedName>
        <fullName evidence="1">Uncharacterized protein</fullName>
    </submittedName>
</protein>
<dbReference type="InterPro" id="IPR046639">
    <property type="entry name" value="DUF6751"/>
</dbReference>
<dbReference type="Pfam" id="PF20536">
    <property type="entry name" value="DUF6751"/>
    <property type="match status" value="1"/>
</dbReference>
<dbReference type="Proteomes" id="UP000460412">
    <property type="component" value="Unassembled WGS sequence"/>
</dbReference>
<name>A0A7X3MEX4_9FIRM</name>
<dbReference type="EMBL" id="WUQX01000001">
    <property type="protein sequence ID" value="MXP75154.1"/>
    <property type="molecule type" value="Genomic_DNA"/>
</dbReference>
<reference evidence="1 2" key="1">
    <citation type="submission" date="2019-12" db="EMBL/GenBank/DDBJ databases">
        <title>Sporaefaciens musculi gen. nov., sp. nov., a novel bacterium isolated from the caecum of an obese mouse.</title>
        <authorList>
            <person name="Rasmussen T.S."/>
            <person name="Streidl T."/>
            <person name="Hitch T.C.A."/>
            <person name="Wortmann E."/>
            <person name="Deptula P."/>
            <person name="Hansen M."/>
            <person name="Nielsen D.S."/>
            <person name="Clavel T."/>
            <person name="Vogensen F.K."/>
        </authorList>
    </citation>
    <scope>NUCLEOTIDE SEQUENCE [LARGE SCALE GENOMIC DNA]</scope>
    <source>
        <strain evidence="1 2">WCA-9-b2</strain>
    </source>
</reference>
<gene>
    <name evidence="1" type="ORF">GN277_07085</name>
</gene>
<accession>A0A7X3MEX4</accession>
<evidence type="ECO:0000313" key="2">
    <source>
        <dbReference type="Proteomes" id="UP000460412"/>
    </source>
</evidence>
<organism evidence="1 2">
    <name type="scientific">Sporofaciens musculi</name>
    <dbReference type="NCBI Taxonomy" id="2681861"/>
    <lineage>
        <taxon>Bacteria</taxon>
        <taxon>Bacillati</taxon>
        <taxon>Bacillota</taxon>
        <taxon>Clostridia</taxon>
        <taxon>Lachnospirales</taxon>
        <taxon>Lachnospiraceae</taxon>
        <taxon>Sporofaciens</taxon>
    </lineage>
</organism>
<comment type="caution">
    <text evidence="1">The sequence shown here is derived from an EMBL/GenBank/DDBJ whole genome shotgun (WGS) entry which is preliminary data.</text>
</comment>
<keyword evidence="2" id="KW-1185">Reference proteome</keyword>